<proteinExistence type="predicted"/>
<evidence type="ECO:0000313" key="1">
    <source>
        <dbReference type="EMBL" id="EHB50074.1"/>
    </source>
</evidence>
<name>G4HNR0_9BACL</name>
<gene>
    <name evidence="1" type="ORF">PaelaDRAFT_5621</name>
</gene>
<accession>G4HNR0</accession>
<reference evidence="1 2" key="1">
    <citation type="submission" date="2011-09" db="EMBL/GenBank/DDBJ databases">
        <title>The draft genome of Paenibacillus lactis 154.</title>
        <authorList>
            <consortium name="US DOE Joint Genome Institute (JGI-PGF)"/>
            <person name="Lucas S."/>
            <person name="Han J."/>
            <person name="Lapidus A."/>
            <person name="Cheng J.-F."/>
            <person name="Goodwin L."/>
            <person name="Pitluck S."/>
            <person name="Peters L."/>
            <person name="Land M.L."/>
            <person name="Hauser L."/>
            <person name="Siebers A."/>
            <person name="Thelen M."/>
            <person name="Hugenholtz P."/>
            <person name="Allgaier M."/>
            <person name="Woyke T.J."/>
        </authorList>
    </citation>
    <scope>NUCLEOTIDE SEQUENCE [LARGE SCALE GENOMIC DNA]</scope>
    <source>
        <strain evidence="1 2">154</strain>
    </source>
</reference>
<sequence>MIRIGVIVGSGRTSNLEPLIIKITDSGSDYLNSNLTIPADKHAINKKDEKSN</sequence>
<dbReference type="AlphaFoldDB" id="G4HNR0"/>
<protein>
    <submittedName>
        <fullName evidence="1">Uncharacterized protein</fullName>
    </submittedName>
</protein>
<dbReference type="EMBL" id="AGIP01000022">
    <property type="protein sequence ID" value="EHB50074.1"/>
    <property type="molecule type" value="Genomic_DNA"/>
</dbReference>
<dbReference type="Proteomes" id="UP000003891">
    <property type="component" value="Unassembled WGS sequence"/>
</dbReference>
<organism evidence="1 2">
    <name type="scientific">Paenibacillus lactis 154</name>
    <dbReference type="NCBI Taxonomy" id="743719"/>
    <lineage>
        <taxon>Bacteria</taxon>
        <taxon>Bacillati</taxon>
        <taxon>Bacillota</taxon>
        <taxon>Bacilli</taxon>
        <taxon>Bacillales</taxon>
        <taxon>Paenibacillaceae</taxon>
        <taxon>Paenibacillus</taxon>
    </lineage>
</organism>
<dbReference type="STRING" id="743719.PaelaDRAFT_5621"/>
<evidence type="ECO:0000313" key="2">
    <source>
        <dbReference type="Proteomes" id="UP000003891"/>
    </source>
</evidence>